<reference evidence="2 3" key="1">
    <citation type="submission" date="2014-03" db="EMBL/GenBank/DDBJ databases">
        <title>Genome sequence of Clostridium litorale W6, DSM 5388.</title>
        <authorList>
            <person name="Poehlein A."/>
            <person name="Jagirdar A."/>
            <person name="Khonsari B."/>
            <person name="Chibani C.M."/>
            <person name="Gutierrez Gutierrez D.A."/>
            <person name="Davydova E."/>
            <person name="Alghaithi H.S."/>
            <person name="Nair K.P."/>
            <person name="Dhamotharan K."/>
            <person name="Chandran L."/>
            <person name="G W."/>
            <person name="Daniel R."/>
        </authorList>
    </citation>
    <scope>NUCLEOTIDE SEQUENCE [LARGE SCALE GENOMIC DNA]</scope>
    <source>
        <strain evidence="2 3">W6</strain>
    </source>
</reference>
<sequence>MAQLTHEVQKYFNELKCGSNNLITLDDLLKRIEEKDEIFMLDIRKKEDYSKGHIKGAFHAEWSEIGEFIEDDVFSKEEKIIVICYSGQSAGQAVGILKSLGYNACSLKGGMIANSENDNLNIEASCST</sequence>
<dbReference type="Gene3D" id="3.40.250.10">
    <property type="entry name" value="Rhodanese-like domain"/>
    <property type="match status" value="1"/>
</dbReference>
<dbReference type="InterPro" id="IPR001763">
    <property type="entry name" value="Rhodanese-like_dom"/>
</dbReference>
<proteinExistence type="predicted"/>
<dbReference type="STRING" id="1121324.CLIT_10c01690"/>
<gene>
    <name evidence="2" type="ORF">CLIT_10c01690</name>
</gene>
<dbReference type="PANTHER" id="PTHR43031:SF1">
    <property type="entry name" value="PYRIDINE NUCLEOTIDE-DISULPHIDE OXIDOREDUCTASE"/>
    <property type="match status" value="1"/>
</dbReference>
<dbReference type="eggNOG" id="COG0607">
    <property type="taxonomic scope" value="Bacteria"/>
</dbReference>
<dbReference type="Pfam" id="PF00581">
    <property type="entry name" value="Rhodanese"/>
    <property type="match status" value="1"/>
</dbReference>
<evidence type="ECO:0000259" key="1">
    <source>
        <dbReference type="PROSITE" id="PS50206"/>
    </source>
</evidence>
<comment type="caution">
    <text evidence="2">The sequence shown here is derived from an EMBL/GenBank/DDBJ whole genome shotgun (WGS) entry which is preliminary data.</text>
</comment>
<keyword evidence="3" id="KW-1185">Reference proteome</keyword>
<dbReference type="AlphaFoldDB" id="A0A069RMM8"/>
<dbReference type="InterPro" id="IPR036873">
    <property type="entry name" value="Rhodanese-like_dom_sf"/>
</dbReference>
<accession>A0A069RMM8</accession>
<feature type="domain" description="Rhodanese" evidence="1">
    <location>
        <begin position="34"/>
        <end position="123"/>
    </location>
</feature>
<dbReference type="InterPro" id="IPR050229">
    <property type="entry name" value="GlpE_sulfurtransferase"/>
</dbReference>
<protein>
    <submittedName>
        <fullName evidence="2">Rhodanese domain-containing protein</fullName>
    </submittedName>
</protein>
<dbReference type="SMART" id="SM00450">
    <property type="entry name" value="RHOD"/>
    <property type="match status" value="1"/>
</dbReference>
<dbReference type="RefSeq" id="WP_038263685.1">
    <property type="nucleotide sequence ID" value="NZ_FSRH01000010.1"/>
</dbReference>
<evidence type="ECO:0000313" key="2">
    <source>
        <dbReference type="EMBL" id="KDR95442.1"/>
    </source>
</evidence>
<organism evidence="2 3">
    <name type="scientific">Peptoclostridium litorale DSM 5388</name>
    <dbReference type="NCBI Taxonomy" id="1121324"/>
    <lineage>
        <taxon>Bacteria</taxon>
        <taxon>Bacillati</taxon>
        <taxon>Bacillota</taxon>
        <taxon>Clostridia</taxon>
        <taxon>Peptostreptococcales</taxon>
        <taxon>Peptoclostridiaceae</taxon>
        <taxon>Peptoclostridium</taxon>
    </lineage>
</organism>
<dbReference type="SUPFAM" id="SSF52821">
    <property type="entry name" value="Rhodanese/Cell cycle control phosphatase"/>
    <property type="match status" value="1"/>
</dbReference>
<dbReference type="EMBL" id="JJMM01000010">
    <property type="protein sequence ID" value="KDR95442.1"/>
    <property type="molecule type" value="Genomic_DNA"/>
</dbReference>
<evidence type="ECO:0000313" key="3">
    <source>
        <dbReference type="Proteomes" id="UP000027946"/>
    </source>
</evidence>
<dbReference type="Proteomes" id="UP000027946">
    <property type="component" value="Unassembled WGS sequence"/>
</dbReference>
<dbReference type="CDD" id="cd00158">
    <property type="entry name" value="RHOD"/>
    <property type="match status" value="1"/>
</dbReference>
<dbReference type="PANTHER" id="PTHR43031">
    <property type="entry name" value="FAD-DEPENDENT OXIDOREDUCTASE"/>
    <property type="match status" value="1"/>
</dbReference>
<dbReference type="OrthoDB" id="9800872at2"/>
<dbReference type="PROSITE" id="PS50206">
    <property type="entry name" value="RHODANESE_3"/>
    <property type="match status" value="1"/>
</dbReference>
<name>A0A069RMM8_PEPLI</name>